<reference evidence="2" key="1">
    <citation type="journal article" date="2023" name="Nat. Plants">
        <title>Single-cell RNA sequencing provides a high-resolution roadmap for understanding the multicellular compartmentation of specialized metabolism.</title>
        <authorList>
            <person name="Sun S."/>
            <person name="Shen X."/>
            <person name="Li Y."/>
            <person name="Li Y."/>
            <person name="Wang S."/>
            <person name="Li R."/>
            <person name="Zhang H."/>
            <person name="Shen G."/>
            <person name="Guo B."/>
            <person name="Wei J."/>
            <person name="Xu J."/>
            <person name="St-Pierre B."/>
            <person name="Chen S."/>
            <person name="Sun C."/>
        </authorList>
    </citation>
    <scope>NUCLEOTIDE SEQUENCE [LARGE SCALE GENOMIC DNA]</scope>
</reference>
<accession>A0ACC0AUE1</accession>
<gene>
    <name evidence="1" type="ORF">M9H77_22399</name>
</gene>
<keyword evidence="2" id="KW-1185">Reference proteome</keyword>
<evidence type="ECO:0000313" key="1">
    <source>
        <dbReference type="EMBL" id="KAI5663076.1"/>
    </source>
</evidence>
<comment type="caution">
    <text evidence="1">The sequence shown here is derived from an EMBL/GenBank/DDBJ whole genome shotgun (WGS) entry which is preliminary data.</text>
</comment>
<organism evidence="1 2">
    <name type="scientific">Catharanthus roseus</name>
    <name type="common">Madagascar periwinkle</name>
    <name type="synonym">Vinca rosea</name>
    <dbReference type="NCBI Taxonomy" id="4058"/>
    <lineage>
        <taxon>Eukaryota</taxon>
        <taxon>Viridiplantae</taxon>
        <taxon>Streptophyta</taxon>
        <taxon>Embryophyta</taxon>
        <taxon>Tracheophyta</taxon>
        <taxon>Spermatophyta</taxon>
        <taxon>Magnoliopsida</taxon>
        <taxon>eudicotyledons</taxon>
        <taxon>Gunneridae</taxon>
        <taxon>Pentapetalae</taxon>
        <taxon>asterids</taxon>
        <taxon>lamiids</taxon>
        <taxon>Gentianales</taxon>
        <taxon>Apocynaceae</taxon>
        <taxon>Rauvolfioideae</taxon>
        <taxon>Vinceae</taxon>
        <taxon>Catharanthinae</taxon>
        <taxon>Catharanthus</taxon>
    </lineage>
</organism>
<dbReference type="EMBL" id="CM044705">
    <property type="protein sequence ID" value="KAI5663076.1"/>
    <property type="molecule type" value="Genomic_DNA"/>
</dbReference>
<sequence length="166" mass="18804">MENSGEDCVLSYVMEICNEDSSIGTTITSEEDPFQFSNDYAFELGFSIRKDRKRCMAGSGIIYMRQFNYHKEGKKFDKGKVEKNYSKVDIRINCKGVIEFPLNNDGGLIVSRNIAGHNHDFAVTKNHAGYLQELKDSGVSIAADLRVLKKQEQQEYGGFLLPLWVC</sequence>
<proteinExistence type="predicted"/>
<name>A0ACC0AUE1_CATRO</name>
<protein>
    <submittedName>
        <fullName evidence="1">Uncharacterized protein</fullName>
    </submittedName>
</protein>
<evidence type="ECO:0000313" key="2">
    <source>
        <dbReference type="Proteomes" id="UP001060085"/>
    </source>
</evidence>
<dbReference type="Proteomes" id="UP001060085">
    <property type="component" value="Linkage Group LG05"/>
</dbReference>